<dbReference type="PANTHER" id="PTHR35317:SF31">
    <property type="entry name" value="DUF4219 DOMAIN-CONTAINING PROTEIN"/>
    <property type="match status" value="1"/>
</dbReference>
<dbReference type="Proteomes" id="UP001064489">
    <property type="component" value="Chromosome 11"/>
</dbReference>
<comment type="caution">
    <text evidence="1">The sequence shown here is derived from an EMBL/GenBank/DDBJ whole genome shotgun (WGS) entry which is preliminary data.</text>
</comment>
<evidence type="ECO:0000313" key="1">
    <source>
        <dbReference type="EMBL" id="KAI9154015.1"/>
    </source>
</evidence>
<accession>A0AAD5I7C5</accession>
<sequence>MRFETIRMKEDEFFNDFQVKLMDIVNQSHQLGDPYSDKRIKQKIIRSLLERFESKVTALEENSDYTKMKPSEVIGRLLVYESMKAPKTTPPKKQKSIALKTIKVEKKEKDPDEEIALIAKKFKQFMRFENKGLGSKGKFVKKKTLFKKVEQTLEKDHKKGI</sequence>
<proteinExistence type="predicted"/>
<name>A0AAD5I7C5_ACENE</name>
<keyword evidence="2" id="KW-1185">Reference proteome</keyword>
<dbReference type="EMBL" id="JAJSOW010000108">
    <property type="protein sequence ID" value="KAI9154015.1"/>
    <property type="molecule type" value="Genomic_DNA"/>
</dbReference>
<dbReference type="Pfam" id="PF14223">
    <property type="entry name" value="Retrotran_gag_2"/>
    <property type="match status" value="1"/>
</dbReference>
<dbReference type="PANTHER" id="PTHR35317">
    <property type="entry name" value="OS04G0629600 PROTEIN"/>
    <property type="match status" value="1"/>
</dbReference>
<reference evidence="1" key="2">
    <citation type="submission" date="2023-02" db="EMBL/GenBank/DDBJ databases">
        <authorList>
            <person name="Swenson N.G."/>
            <person name="Wegrzyn J.L."/>
            <person name="Mcevoy S.L."/>
        </authorList>
    </citation>
    <scope>NUCLEOTIDE SEQUENCE</scope>
    <source>
        <strain evidence="1">91603</strain>
        <tissue evidence="1">Leaf</tissue>
    </source>
</reference>
<dbReference type="AlphaFoldDB" id="A0AAD5I7C5"/>
<organism evidence="1 2">
    <name type="scientific">Acer negundo</name>
    <name type="common">Box elder</name>
    <dbReference type="NCBI Taxonomy" id="4023"/>
    <lineage>
        <taxon>Eukaryota</taxon>
        <taxon>Viridiplantae</taxon>
        <taxon>Streptophyta</taxon>
        <taxon>Embryophyta</taxon>
        <taxon>Tracheophyta</taxon>
        <taxon>Spermatophyta</taxon>
        <taxon>Magnoliopsida</taxon>
        <taxon>eudicotyledons</taxon>
        <taxon>Gunneridae</taxon>
        <taxon>Pentapetalae</taxon>
        <taxon>rosids</taxon>
        <taxon>malvids</taxon>
        <taxon>Sapindales</taxon>
        <taxon>Sapindaceae</taxon>
        <taxon>Hippocastanoideae</taxon>
        <taxon>Acereae</taxon>
        <taxon>Acer</taxon>
    </lineage>
</organism>
<gene>
    <name evidence="1" type="ORF">LWI28_019912</name>
</gene>
<reference evidence="1" key="1">
    <citation type="journal article" date="2022" name="Plant J.">
        <title>Strategies of tolerance reflected in two North American maple genomes.</title>
        <authorList>
            <person name="McEvoy S.L."/>
            <person name="Sezen U.U."/>
            <person name="Trouern-Trend A."/>
            <person name="McMahon S.M."/>
            <person name="Schaberg P.G."/>
            <person name="Yang J."/>
            <person name="Wegrzyn J.L."/>
            <person name="Swenson N.G."/>
        </authorList>
    </citation>
    <scope>NUCLEOTIDE SEQUENCE</scope>
    <source>
        <strain evidence="1">91603</strain>
    </source>
</reference>
<protein>
    <submittedName>
        <fullName evidence="1">Uncharacterized protein</fullName>
    </submittedName>
</protein>
<evidence type="ECO:0000313" key="2">
    <source>
        <dbReference type="Proteomes" id="UP001064489"/>
    </source>
</evidence>